<evidence type="ECO:0000313" key="2">
    <source>
        <dbReference type="EMBL" id="KAL0148048.1"/>
    </source>
</evidence>
<proteinExistence type="predicted"/>
<comment type="caution">
    <text evidence="2">The sequence shown here is derived from an EMBL/GenBank/DDBJ whole genome shotgun (WGS) entry which is preliminary data.</text>
</comment>
<sequence>LTQQLAPMLLKLSLQRMQMMNRMMLRDSRKQTLSNISSVATCGDDRTASQQEPNSRLLVPVADVNTVAGAGPSPQNPVSESVPVLQDPVADLNAADRYST</sequence>
<dbReference type="Proteomes" id="UP001529510">
    <property type="component" value="Unassembled WGS sequence"/>
</dbReference>
<evidence type="ECO:0000256" key="1">
    <source>
        <dbReference type="SAM" id="MobiDB-lite"/>
    </source>
</evidence>
<feature type="non-terminal residue" evidence="2">
    <location>
        <position position="1"/>
    </location>
</feature>
<feature type="non-terminal residue" evidence="2">
    <location>
        <position position="100"/>
    </location>
</feature>
<dbReference type="EMBL" id="JAMKFB020000714">
    <property type="protein sequence ID" value="KAL0148048.1"/>
    <property type="molecule type" value="Genomic_DNA"/>
</dbReference>
<accession>A0ABD0MG55</accession>
<organism evidence="2 3">
    <name type="scientific">Cirrhinus mrigala</name>
    <name type="common">Mrigala</name>
    <dbReference type="NCBI Taxonomy" id="683832"/>
    <lineage>
        <taxon>Eukaryota</taxon>
        <taxon>Metazoa</taxon>
        <taxon>Chordata</taxon>
        <taxon>Craniata</taxon>
        <taxon>Vertebrata</taxon>
        <taxon>Euteleostomi</taxon>
        <taxon>Actinopterygii</taxon>
        <taxon>Neopterygii</taxon>
        <taxon>Teleostei</taxon>
        <taxon>Ostariophysi</taxon>
        <taxon>Cypriniformes</taxon>
        <taxon>Cyprinidae</taxon>
        <taxon>Labeoninae</taxon>
        <taxon>Labeonini</taxon>
        <taxon>Cirrhinus</taxon>
    </lineage>
</organism>
<evidence type="ECO:0000313" key="3">
    <source>
        <dbReference type="Proteomes" id="UP001529510"/>
    </source>
</evidence>
<gene>
    <name evidence="2" type="ORF">M9458_056663</name>
</gene>
<reference evidence="2 3" key="1">
    <citation type="submission" date="2024-05" db="EMBL/GenBank/DDBJ databases">
        <title>Genome sequencing and assembly of Indian major carp, Cirrhinus mrigala (Hamilton, 1822).</title>
        <authorList>
            <person name="Mohindra V."/>
            <person name="Chowdhury L.M."/>
            <person name="Lal K."/>
            <person name="Jena J.K."/>
        </authorList>
    </citation>
    <scope>NUCLEOTIDE SEQUENCE [LARGE SCALE GENOMIC DNA]</scope>
    <source>
        <strain evidence="2">CM1030</strain>
        <tissue evidence="2">Blood</tissue>
    </source>
</reference>
<feature type="region of interest" description="Disordered" evidence="1">
    <location>
        <begin position="66"/>
        <end position="100"/>
    </location>
</feature>
<keyword evidence="3" id="KW-1185">Reference proteome</keyword>
<dbReference type="AlphaFoldDB" id="A0ABD0MG55"/>
<name>A0ABD0MG55_CIRMR</name>
<protein>
    <submittedName>
        <fullName evidence="2">Uncharacterized protein</fullName>
    </submittedName>
</protein>